<evidence type="ECO:0000313" key="4">
    <source>
        <dbReference type="EMBL" id="CAB4211932.1"/>
    </source>
</evidence>
<dbReference type="EMBL" id="LR797245">
    <property type="protein sequence ID" value="CAB4195910.1"/>
    <property type="molecule type" value="Genomic_DNA"/>
</dbReference>
<dbReference type="EMBL" id="LR796842">
    <property type="protein sequence ID" value="CAB4169599.1"/>
    <property type="molecule type" value="Genomic_DNA"/>
</dbReference>
<evidence type="ECO:0000313" key="1">
    <source>
        <dbReference type="EMBL" id="CAB4169599.1"/>
    </source>
</evidence>
<sequence length="103" mass="11540">MHKKPAPNEFAAEMMDAPLAITVDALNQFGPRAIHSALQRHMRLDWGDMDEEDAKANLRAAMEGTGRVLSAFRIKAAKDQPHDLFVLTEADRSHTTILLPNEY</sequence>
<evidence type="ECO:0000313" key="3">
    <source>
        <dbReference type="EMBL" id="CAB4195910.1"/>
    </source>
</evidence>
<protein>
    <submittedName>
        <fullName evidence="3">Uncharacterized protein</fullName>
    </submittedName>
</protein>
<dbReference type="EMBL" id="LR797017">
    <property type="protein sequence ID" value="CAB4181504.1"/>
    <property type="molecule type" value="Genomic_DNA"/>
</dbReference>
<accession>A0A6J5REG2</accession>
<proteinExistence type="predicted"/>
<reference evidence="3" key="1">
    <citation type="submission" date="2020-05" db="EMBL/GenBank/DDBJ databases">
        <authorList>
            <person name="Chiriac C."/>
            <person name="Salcher M."/>
            <person name="Ghai R."/>
            <person name="Kavagutti S V."/>
        </authorList>
    </citation>
    <scope>NUCLEOTIDE SEQUENCE</scope>
</reference>
<name>A0A6J5REG2_9CAUD</name>
<organism evidence="3">
    <name type="scientific">uncultured Caudovirales phage</name>
    <dbReference type="NCBI Taxonomy" id="2100421"/>
    <lineage>
        <taxon>Viruses</taxon>
        <taxon>Duplodnaviria</taxon>
        <taxon>Heunggongvirae</taxon>
        <taxon>Uroviricota</taxon>
        <taxon>Caudoviricetes</taxon>
        <taxon>Peduoviridae</taxon>
        <taxon>Maltschvirus</taxon>
        <taxon>Maltschvirus maltsch</taxon>
    </lineage>
</organism>
<gene>
    <name evidence="2" type="ORF">UFOVP1070_42</name>
    <name evidence="3" type="ORF">UFOVP1302_42</name>
    <name evidence="4" type="ORF">UFOVP1416_70</name>
    <name evidence="1" type="ORF">UFOVP895_45</name>
</gene>
<dbReference type="EMBL" id="LR797379">
    <property type="protein sequence ID" value="CAB4211932.1"/>
    <property type="molecule type" value="Genomic_DNA"/>
</dbReference>
<evidence type="ECO:0000313" key="2">
    <source>
        <dbReference type="EMBL" id="CAB4181504.1"/>
    </source>
</evidence>